<dbReference type="InterPro" id="IPR045063">
    <property type="entry name" value="Dynamin_N"/>
</dbReference>
<evidence type="ECO:0000259" key="2">
    <source>
        <dbReference type="Pfam" id="PF00350"/>
    </source>
</evidence>
<name>A0A0L0DVM8_THETB</name>
<gene>
    <name evidence="3" type="ORF">AMSG_11481</name>
</gene>
<evidence type="ECO:0000256" key="1">
    <source>
        <dbReference type="SAM" id="MobiDB-lite"/>
    </source>
</evidence>
<dbReference type="InterPro" id="IPR027417">
    <property type="entry name" value="P-loop_NTPase"/>
</dbReference>
<feature type="domain" description="Dynamin N-terminal" evidence="2">
    <location>
        <begin position="308"/>
        <end position="530"/>
    </location>
</feature>
<dbReference type="Proteomes" id="UP000054408">
    <property type="component" value="Unassembled WGS sequence"/>
</dbReference>
<dbReference type="Pfam" id="PF00350">
    <property type="entry name" value="Dynamin_N"/>
    <property type="match status" value="1"/>
</dbReference>
<reference evidence="3 4" key="1">
    <citation type="submission" date="2010-05" db="EMBL/GenBank/DDBJ databases">
        <title>The Genome Sequence of Thecamonas trahens ATCC 50062.</title>
        <authorList>
            <consortium name="The Broad Institute Genome Sequencing Platform"/>
            <person name="Russ C."/>
            <person name="Cuomo C."/>
            <person name="Shea T."/>
            <person name="Young S.K."/>
            <person name="Zeng Q."/>
            <person name="Koehrsen M."/>
            <person name="Haas B."/>
            <person name="Borodovsky M."/>
            <person name="Guigo R."/>
            <person name="Alvarado L."/>
            <person name="Berlin A."/>
            <person name="Bochicchio J."/>
            <person name="Borenstein D."/>
            <person name="Chapman S."/>
            <person name="Chen Z."/>
            <person name="Freedman E."/>
            <person name="Gellesch M."/>
            <person name="Goldberg J."/>
            <person name="Griggs A."/>
            <person name="Gujja S."/>
            <person name="Heilman E."/>
            <person name="Heiman D."/>
            <person name="Hepburn T."/>
            <person name="Howarth C."/>
            <person name="Jen D."/>
            <person name="Larson L."/>
            <person name="Mehta T."/>
            <person name="Park D."/>
            <person name="Pearson M."/>
            <person name="Roberts A."/>
            <person name="Saif S."/>
            <person name="Shenoy N."/>
            <person name="Sisk P."/>
            <person name="Stolte C."/>
            <person name="Sykes S."/>
            <person name="Thomson T."/>
            <person name="Walk T."/>
            <person name="White J."/>
            <person name="Yandava C."/>
            <person name="Burger G."/>
            <person name="Gray M.W."/>
            <person name="Holland P.W.H."/>
            <person name="King N."/>
            <person name="Lang F.B.F."/>
            <person name="Roger A.J."/>
            <person name="Ruiz-Trillo I."/>
            <person name="Lander E."/>
            <person name="Nusbaum C."/>
        </authorList>
    </citation>
    <scope>NUCLEOTIDE SEQUENCE [LARGE SCALE GENOMIC DNA]</scope>
    <source>
        <strain evidence="3 4">ATCC 50062</strain>
    </source>
</reference>
<feature type="non-terminal residue" evidence="3">
    <location>
        <position position="1"/>
    </location>
</feature>
<evidence type="ECO:0000313" key="3">
    <source>
        <dbReference type="EMBL" id="KNC56232.1"/>
    </source>
</evidence>
<sequence length="1197" mass="126038">TDSNNVFAGYPNDVVREAQADVDLFNRVNAVNHVVIPHSVTTLAAVHNGHLAQLRLGVCPDDWLLARDGSWELIANADAPFDTSVWTFAPHKPGAPPATIFDALGRDPVDIFTENNRAALQRSLRSMFGCRARGMPVPEPEALQAYLADRLARVAANAPLTPHRFDLLVCSSSIVFVTFDNPNHDLVPESTTNPVVFFASREVGYLRLVPRAGIITPPPTAALFAEYADGLVRVTPSTHVVSIGDTRLFSAGDASREELACREASAELFEYAEGGGVDTYALQAHARGLDAIATSIADARGLSSRKFIVIGETGAGKSTVINKLLGSGRCRLLPQCKSPGTSTTFVRTDISYAPDNYSLDVTLITADMLHEEAHAYAAIMAERPDEQDQTPADAAVVSRVSRLFRGDPAGRIYIDAVCNMVASTNNANDCDNDEEDVAASSSTPASSSSRSLTSLLADTQAYRELEDLRAARPAPIISGDVNDIAAALLGDDVRQLLIHRVVITGPFPLLASGATIVDLPGLNDVNAARHRDAMAVLDAGGCHAVYVVRGGISPTAAGRDLAHLIAAAPFLSITLVATHIDSKYNDIMDEIGDDEPNNVAAAIAVSNTLNAMRDLFGDGVMPTVNDELSRHPDLVPPVYYHAVACAGMLGLARDDARLVTVSAELAGLPVDMPVSSDPKADKAAAAIVDAIAGAVAAAGEAFRLLQATDLPNVTRTGQQAATAALTAINPGWPTASEMWASARRDGEYAAYPVANQTAELARRQSGPGQAAIDLLAELGRLVMAHRVAICAAAVAAAEAVGAPEDDPAASSSACGGADGGDGDGDGPVVSSFPTVIPDVRAAVESSLDRCDAALLRLHASVTRVPTLDAARSQLQRRMSADYAHCAQLWGQGVQPSYRAVVSGALARAAAREIPTWLYELVARRSTATSLAIDDIIANINDVPANITTAIVRPSIRGSHPGVRAAIELLRAGIGYVGEGVPDADLANQFEASFDGTALQCEYCHDLLADPQPLAPSRTDRNVLDQHTQKYVDPSTVELFAGEIPPDAAIDALLAAPAGQAWLASQHADEFRRRRLAPLPAFSDNSATLNTDVHAVSAALAQHVLVDAATIAAAINALAAQRAAGHNDRLAPSLYRLFCLALALKRAYVNAAGIDSDLEAFRVELNTMAVSLQQVNATARYVVPRDVVDAPVLDLDAA</sequence>
<dbReference type="AlphaFoldDB" id="A0A0L0DVM8"/>
<accession>A0A0L0DVM8</accession>
<feature type="region of interest" description="Disordered" evidence="1">
    <location>
        <begin position="804"/>
        <end position="830"/>
    </location>
</feature>
<dbReference type="OrthoDB" id="3598281at2759"/>
<feature type="region of interest" description="Disordered" evidence="1">
    <location>
        <begin position="428"/>
        <end position="452"/>
    </location>
</feature>
<dbReference type="GeneID" id="25569424"/>
<feature type="compositionally biased region" description="Low complexity" evidence="1">
    <location>
        <begin position="804"/>
        <end position="815"/>
    </location>
</feature>
<protein>
    <recommendedName>
        <fullName evidence="2">Dynamin N-terminal domain-containing protein</fullName>
    </recommendedName>
</protein>
<dbReference type="RefSeq" id="XP_013752643.1">
    <property type="nucleotide sequence ID" value="XM_013897189.1"/>
</dbReference>
<dbReference type="EMBL" id="GL349521">
    <property type="protein sequence ID" value="KNC56232.1"/>
    <property type="molecule type" value="Genomic_DNA"/>
</dbReference>
<dbReference type="Gene3D" id="3.40.50.300">
    <property type="entry name" value="P-loop containing nucleotide triphosphate hydrolases"/>
    <property type="match status" value="1"/>
</dbReference>
<organism evidence="3 4">
    <name type="scientific">Thecamonas trahens ATCC 50062</name>
    <dbReference type="NCBI Taxonomy" id="461836"/>
    <lineage>
        <taxon>Eukaryota</taxon>
        <taxon>Apusozoa</taxon>
        <taxon>Apusomonadida</taxon>
        <taxon>Apusomonadidae</taxon>
        <taxon>Thecamonas</taxon>
    </lineage>
</organism>
<evidence type="ECO:0000313" key="4">
    <source>
        <dbReference type="Proteomes" id="UP000054408"/>
    </source>
</evidence>
<feature type="compositionally biased region" description="Low complexity" evidence="1">
    <location>
        <begin position="438"/>
        <end position="452"/>
    </location>
</feature>
<proteinExistence type="predicted"/>
<keyword evidence="4" id="KW-1185">Reference proteome</keyword>
<dbReference type="SUPFAM" id="SSF52540">
    <property type="entry name" value="P-loop containing nucleoside triphosphate hydrolases"/>
    <property type="match status" value="1"/>
</dbReference>